<keyword evidence="2" id="KW-1185">Reference proteome</keyword>
<evidence type="ECO:0000313" key="2">
    <source>
        <dbReference type="Proteomes" id="UP000271974"/>
    </source>
</evidence>
<dbReference type="Proteomes" id="UP000271974">
    <property type="component" value="Unassembled WGS sequence"/>
</dbReference>
<dbReference type="EMBL" id="RQTK01001020">
    <property type="protein sequence ID" value="RUS72776.1"/>
    <property type="molecule type" value="Genomic_DNA"/>
</dbReference>
<name>A0A3S1AUT0_ELYCH</name>
<dbReference type="AlphaFoldDB" id="A0A3S1AUT0"/>
<evidence type="ECO:0000313" key="1">
    <source>
        <dbReference type="EMBL" id="RUS72776.1"/>
    </source>
</evidence>
<accession>A0A3S1AUT0</accession>
<feature type="non-terminal residue" evidence="1">
    <location>
        <position position="91"/>
    </location>
</feature>
<proteinExistence type="predicted"/>
<feature type="non-terminal residue" evidence="1">
    <location>
        <position position="1"/>
    </location>
</feature>
<organism evidence="1 2">
    <name type="scientific">Elysia chlorotica</name>
    <name type="common">Eastern emerald elysia</name>
    <name type="synonym">Sea slug</name>
    <dbReference type="NCBI Taxonomy" id="188477"/>
    <lineage>
        <taxon>Eukaryota</taxon>
        <taxon>Metazoa</taxon>
        <taxon>Spiralia</taxon>
        <taxon>Lophotrochozoa</taxon>
        <taxon>Mollusca</taxon>
        <taxon>Gastropoda</taxon>
        <taxon>Heterobranchia</taxon>
        <taxon>Euthyneura</taxon>
        <taxon>Panpulmonata</taxon>
        <taxon>Sacoglossa</taxon>
        <taxon>Placobranchoidea</taxon>
        <taxon>Plakobranchidae</taxon>
        <taxon>Elysia</taxon>
    </lineage>
</organism>
<comment type="caution">
    <text evidence="1">The sequence shown here is derived from an EMBL/GenBank/DDBJ whole genome shotgun (WGS) entry which is preliminary data.</text>
</comment>
<sequence>VAILAVDERCHRVGYVHRRDQECPQSGVELSDLLILVLPITLYEMTRIPTFPISQKAVPLYDAHLHLRGCWEDSLHTPQHVVAGRRSRFFQ</sequence>
<reference evidence="1 2" key="1">
    <citation type="submission" date="2019-01" db="EMBL/GenBank/DDBJ databases">
        <title>A draft genome assembly of the solar-powered sea slug Elysia chlorotica.</title>
        <authorList>
            <person name="Cai H."/>
            <person name="Li Q."/>
            <person name="Fang X."/>
            <person name="Li J."/>
            <person name="Curtis N.E."/>
            <person name="Altenburger A."/>
            <person name="Shibata T."/>
            <person name="Feng M."/>
            <person name="Maeda T."/>
            <person name="Schwartz J.A."/>
            <person name="Shigenobu S."/>
            <person name="Lundholm N."/>
            <person name="Nishiyama T."/>
            <person name="Yang H."/>
            <person name="Hasebe M."/>
            <person name="Li S."/>
            <person name="Pierce S.K."/>
            <person name="Wang J."/>
        </authorList>
    </citation>
    <scope>NUCLEOTIDE SEQUENCE [LARGE SCALE GENOMIC DNA]</scope>
    <source>
        <strain evidence="1">EC2010</strain>
        <tissue evidence="1">Whole organism of an adult</tissue>
    </source>
</reference>
<gene>
    <name evidence="1" type="ORF">EGW08_019462</name>
</gene>
<protein>
    <submittedName>
        <fullName evidence="1">Uncharacterized protein</fullName>
    </submittedName>
</protein>